<reference evidence="2" key="1">
    <citation type="submission" date="2015-09" db="EMBL/GenBank/DDBJ databases">
        <authorList>
            <consortium name="Pathogen Informatics"/>
        </authorList>
    </citation>
    <scope>NUCLEOTIDE SEQUENCE [LARGE SCALE GENOMIC DNA]</scope>
    <source>
        <strain evidence="2">Lake Konstanz</strain>
    </source>
</reference>
<evidence type="ECO:0008006" key="3">
    <source>
        <dbReference type="Google" id="ProtNLM"/>
    </source>
</evidence>
<evidence type="ECO:0000313" key="2">
    <source>
        <dbReference type="Proteomes" id="UP000051952"/>
    </source>
</evidence>
<protein>
    <recommendedName>
        <fullName evidence="3">Leucine-rich repeat protein</fullName>
    </recommendedName>
</protein>
<proteinExistence type="predicted"/>
<evidence type="ECO:0000313" key="1">
    <source>
        <dbReference type="EMBL" id="CUG43155.1"/>
    </source>
</evidence>
<organism evidence="1 2">
    <name type="scientific">Bodo saltans</name>
    <name type="common">Flagellated protozoan</name>
    <dbReference type="NCBI Taxonomy" id="75058"/>
    <lineage>
        <taxon>Eukaryota</taxon>
        <taxon>Discoba</taxon>
        <taxon>Euglenozoa</taxon>
        <taxon>Kinetoplastea</taxon>
        <taxon>Metakinetoplastina</taxon>
        <taxon>Eubodonida</taxon>
        <taxon>Bodonidae</taxon>
        <taxon>Bodo</taxon>
    </lineage>
</organism>
<dbReference type="SUPFAM" id="SSF52047">
    <property type="entry name" value="RNI-like"/>
    <property type="match status" value="1"/>
</dbReference>
<sequence>MWISPSACLSLIRDVRVRSIGDGDEVLGLCVKQSAPHGSNHADIAAQQFSARWALEVLQSASTMQEQSHRRYELRRRDLFDQAQLFDDTTLSPSVHIIPHLAPNSQSARGAVRVYHAANEHGSADEGARVEASPDAAGADVFASLTPIITLHHSKPMMSPHDYYKHRCEELGVRTQRAVVDALMGCEGLSYAASKPSSSSNPVSPTTLAAPPVMSSSQGWTLNLSRVLLGKRGVVPLLDTLEWIGMKRLLQQALGDGAAASAWRKTPQAVLPLVDVNVAGCGLTDVAVDCLLLLISQYFPNVESVDLSNNGGIGYRGGNAILEFVTSSPWCAVRRVHSLDTSIRPATARTIDNVLTRRWSLPAINEPEL</sequence>
<name>A0A0S4IXM8_BODSA</name>
<dbReference type="AlphaFoldDB" id="A0A0S4IXM8"/>
<dbReference type="Gene3D" id="3.80.10.10">
    <property type="entry name" value="Ribonuclease Inhibitor"/>
    <property type="match status" value="1"/>
</dbReference>
<dbReference type="InterPro" id="IPR032675">
    <property type="entry name" value="LRR_dom_sf"/>
</dbReference>
<gene>
    <name evidence="1" type="ORF">BSAL_79255</name>
</gene>
<dbReference type="Proteomes" id="UP000051952">
    <property type="component" value="Unassembled WGS sequence"/>
</dbReference>
<dbReference type="EMBL" id="CYKH01000809">
    <property type="protein sequence ID" value="CUG43155.1"/>
    <property type="molecule type" value="Genomic_DNA"/>
</dbReference>
<accession>A0A0S4IXM8</accession>
<dbReference type="VEuPathDB" id="TriTrypDB:BSAL_79255"/>
<keyword evidence="2" id="KW-1185">Reference proteome</keyword>